<reference evidence="1" key="1">
    <citation type="journal article" date="2023" name="Science">
        <title>Elucidation of the pathway for biosynthesis of saponin adjuvants from the soapbark tree.</title>
        <authorList>
            <person name="Reed J."/>
            <person name="Orme A."/>
            <person name="El-Demerdash A."/>
            <person name="Owen C."/>
            <person name="Martin L.B.B."/>
            <person name="Misra R.C."/>
            <person name="Kikuchi S."/>
            <person name="Rejzek M."/>
            <person name="Martin A.C."/>
            <person name="Harkess A."/>
            <person name="Leebens-Mack J."/>
            <person name="Louveau T."/>
            <person name="Stephenson M.J."/>
            <person name="Osbourn A."/>
        </authorList>
    </citation>
    <scope>NUCLEOTIDE SEQUENCE</scope>
    <source>
        <strain evidence="1">S10</strain>
    </source>
</reference>
<comment type="caution">
    <text evidence="1">The sequence shown here is derived from an EMBL/GenBank/DDBJ whole genome shotgun (WGS) entry which is preliminary data.</text>
</comment>
<accession>A0AAD7LUM7</accession>
<evidence type="ECO:0000313" key="2">
    <source>
        <dbReference type="Proteomes" id="UP001163823"/>
    </source>
</evidence>
<keyword evidence="2" id="KW-1185">Reference proteome</keyword>
<name>A0AAD7LUM7_QUISA</name>
<dbReference type="AlphaFoldDB" id="A0AAD7LUM7"/>
<dbReference type="Proteomes" id="UP001163823">
    <property type="component" value="Chromosome 7"/>
</dbReference>
<gene>
    <name evidence="1" type="ORF">O6P43_018519</name>
</gene>
<evidence type="ECO:0000313" key="1">
    <source>
        <dbReference type="EMBL" id="KAJ7963415.1"/>
    </source>
</evidence>
<dbReference type="KEGG" id="qsa:O6P43_018519"/>
<sequence length="97" mass="10910">MTWLHHECIAYQRAIDLDLDDFLSQLSDLDKQLLQLQRSSEVLEFVKSDSDYMLSNVSSPANSPIMSVAKSASLTSHNHVFVPHYPALIPLLREGIA</sequence>
<dbReference type="EMBL" id="JARAOO010000007">
    <property type="protein sequence ID" value="KAJ7963415.1"/>
    <property type="molecule type" value="Genomic_DNA"/>
</dbReference>
<proteinExistence type="predicted"/>
<organism evidence="1 2">
    <name type="scientific">Quillaja saponaria</name>
    <name type="common">Soap bark tree</name>
    <dbReference type="NCBI Taxonomy" id="32244"/>
    <lineage>
        <taxon>Eukaryota</taxon>
        <taxon>Viridiplantae</taxon>
        <taxon>Streptophyta</taxon>
        <taxon>Embryophyta</taxon>
        <taxon>Tracheophyta</taxon>
        <taxon>Spermatophyta</taxon>
        <taxon>Magnoliopsida</taxon>
        <taxon>eudicotyledons</taxon>
        <taxon>Gunneridae</taxon>
        <taxon>Pentapetalae</taxon>
        <taxon>rosids</taxon>
        <taxon>fabids</taxon>
        <taxon>Fabales</taxon>
        <taxon>Quillajaceae</taxon>
        <taxon>Quillaja</taxon>
    </lineage>
</organism>
<protein>
    <submittedName>
        <fullName evidence="1">Conserved oligomeric golgi complex subunit 4-like protein</fullName>
    </submittedName>
</protein>